<dbReference type="Gene3D" id="1.25.10.10">
    <property type="entry name" value="Leucine-rich Repeat Variant"/>
    <property type="match status" value="3"/>
</dbReference>
<dbReference type="InterPro" id="IPR024660">
    <property type="entry name" value="UCS_central_dom"/>
</dbReference>
<evidence type="ECO:0000256" key="8">
    <source>
        <dbReference type="ARBA" id="ARBA00022541"/>
    </source>
</evidence>
<dbReference type="FunFam" id="1.10.238.200:FF:000002">
    <property type="entry name" value="DCN1-like protein"/>
    <property type="match status" value="1"/>
</dbReference>
<dbReference type="InterPro" id="IPR019734">
    <property type="entry name" value="TPR_rpt"/>
</dbReference>
<dbReference type="GO" id="GO:0030018">
    <property type="term" value="C:Z disc"/>
    <property type="evidence" value="ECO:0007669"/>
    <property type="project" value="UniProtKB-SubCell"/>
</dbReference>
<keyword evidence="17" id="KW-1185">Reference proteome</keyword>
<protein>
    <recommendedName>
        <fullName evidence="5">Protein unc-45 homolog B</fullName>
    </recommendedName>
</protein>
<dbReference type="EMBL" id="KQ435095">
    <property type="protein sequence ID" value="KZC14626.1"/>
    <property type="molecule type" value="Genomic_DNA"/>
</dbReference>
<accession>A0A154PRT6</accession>
<evidence type="ECO:0000256" key="3">
    <source>
        <dbReference type="ARBA" id="ARBA00004216"/>
    </source>
</evidence>
<dbReference type="Gene3D" id="1.10.238.10">
    <property type="entry name" value="EF-hand"/>
    <property type="match status" value="1"/>
</dbReference>
<dbReference type="AlphaFoldDB" id="A0A154PRT6"/>
<evidence type="ECO:0000256" key="2">
    <source>
        <dbReference type="ARBA" id="ARBA00004161"/>
    </source>
</evidence>
<dbReference type="Pfam" id="PF03556">
    <property type="entry name" value="Cullin_binding"/>
    <property type="match status" value="1"/>
</dbReference>
<feature type="compositionally biased region" description="Basic residues" evidence="14">
    <location>
        <begin position="1"/>
        <end position="16"/>
    </location>
</feature>
<dbReference type="Pfam" id="PF11701">
    <property type="entry name" value="UNC45-central"/>
    <property type="match status" value="1"/>
</dbReference>
<dbReference type="GO" id="GO:0030154">
    <property type="term" value="P:cell differentiation"/>
    <property type="evidence" value="ECO:0007669"/>
    <property type="project" value="UniProtKB-KW"/>
</dbReference>
<dbReference type="FunFam" id="1.10.238.10:FF:000041">
    <property type="entry name" value="DCN1-like protein"/>
    <property type="match status" value="1"/>
</dbReference>
<dbReference type="PROSITE" id="PS51229">
    <property type="entry name" value="DCUN1"/>
    <property type="match status" value="1"/>
</dbReference>
<evidence type="ECO:0000256" key="11">
    <source>
        <dbReference type="ARBA" id="ARBA00023186"/>
    </source>
</evidence>
<dbReference type="InterPro" id="IPR016024">
    <property type="entry name" value="ARM-type_fold"/>
</dbReference>
<comment type="subcellular location">
    <subcellularLocation>
        <location evidence="2">Cytoplasm</location>
        <location evidence="2">Myofibril</location>
        <location evidence="2">Sarcomere</location>
        <location evidence="2">A band</location>
    </subcellularLocation>
    <subcellularLocation>
        <location evidence="3">Cytoplasm</location>
        <location evidence="3">Myofibril</location>
        <location evidence="3">Sarcomere</location>
        <location evidence="3">Z line</location>
    </subcellularLocation>
    <subcellularLocation>
        <location evidence="4">Cytoplasm</location>
        <location evidence="4">Perinuclear region</location>
    </subcellularLocation>
    <subcellularLocation>
        <location evidence="1">Nucleus</location>
    </subcellularLocation>
</comment>
<dbReference type="PROSITE" id="PS50005">
    <property type="entry name" value="TPR"/>
    <property type="match status" value="1"/>
</dbReference>
<feature type="region of interest" description="Disordered" evidence="14">
    <location>
        <begin position="1"/>
        <end position="53"/>
    </location>
</feature>
<evidence type="ECO:0000313" key="16">
    <source>
        <dbReference type="EMBL" id="KZC14626.1"/>
    </source>
</evidence>
<proteinExistence type="predicted"/>
<dbReference type="InterPro" id="IPR005176">
    <property type="entry name" value="PONY_dom"/>
</dbReference>
<evidence type="ECO:0000256" key="12">
    <source>
        <dbReference type="ARBA" id="ARBA00023242"/>
    </source>
</evidence>
<evidence type="ECO:0000256" key="5">
    <source>
        <dbReference type="ARBA" id="ARBA00020768"/>
    </source>
</evidence>
<dbReference type="SMART" id="SM00028">
    <property type="entry name" value="TPR"/>
    <property type="match status" value="3"/>
</dbReference>
<dbReference type="GO" id="GO:0007517">
    <property type="term" value="P:muscle organ development"/>
    <property type="evidence" value="ECO:0007669"/>
    <property type="project" value="UniProtKB-KW"/>
</dbReference>
<dbReference type="PANTHER" id="PTHR45994">
    <property type="entry name" value="FI21225P1"/>
    <property type="match status" value="1"/>
</dbReference>
<dbReference type="SUPFAM" id="SSF48452">
    <property type="entry name" value="TPR-like"/>
    <property type="match status" value="1"/>
</dbReference>
<feature type="compositionally biased region" description="Basic residues" evidence="14">
    <location>
        <begin position="33"/>
        <end position="47"/>
    </location>
</feature>
<dbReference type="InterPro" id="IPR042460">
    <property type="entry name" value="DCN1-like_PONY"/>
</dbReference>
<dbReference type="InterPro" id="IPR000225">
    <property type="entry name" value="Armadillo"/>
</dbReference>
<evidence type="ECO:0000256" key="6">
    <source>
        <dbReference type="ARBA" id="ARBA00022473"/>
    </source>
</evidence>
<dbReference type="SUPFAM" id="SSF48371">
    <property type="entry name" value="ARM repeat"/>
    <property type="match status" value="2"/>
</dbReference>
<organism evidence="16 17">
    <name type="scientific">Dufourea novaeangliae</name>
    <name type="common">Sweat bee</name>
    <dbReference type="NCBI Taxonomy" id="178035"/>
    <lineage>
        <taxon>Eukaryota</taxon>
        <taxon>Metazoa</taxon>
        <taxon>Ecdysozoa</taxon>
        <taxon>Arthropoda</taxon>
        <taxon>Hexapoda</taxon>
        <taxon>Insecta</taxon>
        <taxon>Pterygota</taxon>
        <taxon>Neoptera</taxon>
        <taxon>Endopterygota</taxon>
        <taxon>Hymenoptera</taxon>
        <taxon>Apocrita</taxon>
        <taxon>Aculeata</taxon>
        <taxon>Apoidea</taxon>
        <taxon>Anthophila</taxon>
        <taxon>Halictidae</taxon>
        <taxon>Rophitinae</taxon>
        <taxon>Dufourea</taxon>
    </lineage>
</organism>
<dbReference type="Gene3D" id="1.10.238.200">
    <property type="entry name" value="Cullin, PONY binding domain"/>
    <property type="match status" value="1"/>
</dbReference>
<dbReference type="InterPro" id="IPR011990">
    <property type="entry name" value="TPR-like_helical_dom_sf"/>
</dbReference>
<keyword evidence="7" id="KW-0963">Cytoplasm</keyword>
<dbReference type="Gene3D" id="1.25.40.10">
    <property type="entry name" value="Tetratricopeptide repeat domain"/>
    <property type="match status" value="1"/>
</dbReference>
<evidence type="ECO:0000256" key="7">
    <source>
        <dbReference type="ARBA" id="ARBA00022490"/>
    </source>
</evidence>
<evidence type="ECO:0000256" key="1">
    <source>
        <dbReference type="ARBA" id="ARBA00004123"/>
    </source>
</evidence>
<keyword evidence="12" id="KW-0539">Nucleus</keyword>
<evidence type="ECO:0000256" key="4">
    <source>
        <dbReference type="ARBA" id="ARBA00004556"/>
    </source>
</evidence>
<dbReference type="InterPro" id="IPR011989">
    <property type="entry name" value="ARM-like"/>
</dbReference>
<keyword evidence="9" id="KW-0221">Differentiation</keyword>
<evidence type="ECO:0000313" key="17">
    <source>
        <dbReference type="Proteomes" id="UP000076502"/>
    </source>
</evidence>
<sequence length="1174" mass="132951">MPRSKRRAPSSTNHHHTSIEMSPSAQDEGIPRHPSKRLRHTSSARRYTKTEDVSSTSSFSQKRCITWFREYTTPDDSDTLGPEGMEKFCEDIGVEPENVVMLVLAYKMNARQMGFFTLSEWLKGLSELQCDSISKIQQKLEYLRNQLNDPHTFKGIYRYAYDFARDKDQRSMDMETARVMLQLLLGKHWPLFTQFAQFLDQSKYKVINKDQWCNILEFSRTINHDLSNYDLDGAWPVMLDEFVEWLKMQRGKEASSTEKSPIMTKTNNLTAQQWKELGNEEFKKGNWSEALSCYTNALKLSNEDNSEKAIYYKNRAAVYLKQEKYNNAINDCNESLKICSSDPKALFRRCQALEALERFEEAYRDARYIIAADPGNKAIQPIATRLHEIVQERYKQNSRISAKVSQMMDIALEINGDNEKRETAMNNLLVLARERAGVEIMFNDGIVSKIMKTMKLEKNEEIIIIGIRIIAELSKDNINRTEVILKDIGIPWCLEMINSNTKPNKELCDKYNKEIDTILSCLLYSVTSRTISGIARDAIIELIMRNIHYTALNWAERLVELHGLQRLMEVASELEEYKYESSMDITPSTRTVTSVCLARIYENMYYDAAKEKFRHAIDEYIKDKLLTPDMESKVRVVVAITTLLLGPVDVGNTIIAKEGILEMILVMAGTDDLLQQRIACECIVAAASKKDKATAIINQGVNILKKLYQSKDDSIKVRALVGLCKLGSSGGTDATIRPFADGATKKLAEACRRFLINPKKQKDMRKWAVEGLSYLTFDAEVKEKLIEDSAAIQAMIELARTGDQSVIYGVVTTLVNLCNAYDKQEIIPEMVELAKFAKHHIPEEHEFDDPDFVNKRVIILAKAGVTSALVSLSKTESQNSRELIARVFNAICGQQEVRGIVVQQGGAKALLPLALDGTDKGKKQASQALARLGITINPEVAFPGQRIMEVIRPFINLLNPECSALENFEALMALCNLAGVNDNVRKRILNEEGFQKVESYMYEDHEMLTRAAIQVVNNLMMCEDTIKYYEQENDRVKYLVILCEDADVETSMAAAGALAMLTSASKKACTKIFDSDHWLESLRFLLANPNPDLQHRGVVIVSNMIKSTKDVAARLIETDVMEILMALMKSDSAENKKIKEIAASALEAAAKWKLIRSATDEQQSQSSNNLENVE</sequence>
<evidence type="ECO:0000256" key="13">
    <source>
        <dbReference type="PROSITE-ProRule" id="PRU00339"/>
    </source>
</evidence>
<evidence type="ECO:0000256" key="14">
    <source>
        <dbReference type="SAM" id="MobiDB-lite"/>
    </source>
</evidence>
<evidence type="ECO:0000256" key="10">
    <source>
        <dbReference type="ARBA" id="ARBA00022803"/>
    </source>
</evidence>
<name>A0A154PRT6_DUFNO</name>
<evidence type="ECO:0000256" key="9">
    <source>
        <dbReference type="ARBA" id="ARBA00022782"/>
    </source>
</evidence>
<dbReference type="PANTHER" id="PTHR45994:SF1">
    <property type="entry name" value="FI21225P1"/>
    <property type="match status" value="1"/>
</dbReference>
<keyword evidence="6" id="KW-0217">Developmental protein</keyword>
<dbReference type="GO" id="GO:0031672">
    <property type="term" value="C:A band"/>
    <property type="evidence" value="ECO:0007669"/>
    <property type="project" value="UniProtKB-SubCell"/>
</dbReference>
<dbReference type="OrthoDB" id="286637at2759"/>
<keyword evidence="8" id="KW-0517">Myogenesis</keyword>
<reference evidence="16 17" key="1">
    <citation type="submission" date="2015-07" db="EMBL/GenBank/DDBJ databases">
        <title>The genome of Dufourea novaeangliae.</title>
        <authorList>
            <person name="Pan H."/>
            <person name="Kapheim K."/>
        </authorList>
    </citation>
    <scope>NUCLEOTIDE SEQUENCE [LARGE SCALE GENOMIC DNA]</scope>
    <source>
        <strain evidence="16">0120121106</strain>
        <tissue evidence="16">Whole body</tissue>
    </source>
</reference>
<keyword evidence="10 13" id="KW-0802">TPR repeat</keyword>
<gene>
    <name evidence="16" type="ORF">WN55_07039</name>
</gene>
<dbReference type="SMART" id="SM00185">
    <property type="entry name" value="ARM"/>
    <property type="match status" value="4"/>
</dbReference>
<feature type="domain" description="DCUN1" evidence="15">
    <location>
        <begin position="59"/>
        <end position="247"/>
    </location>
</feature>
<dbReference type="GO" id="GO:0048471">
    <property type="term" value="C:perinuclear region of cytoplasm"/>
    <property type="evidence" value="ECO:0007669"/>
    <property type="project" value="UniProtKB-SubCell"/>
</dbReference>
<dbReference type="GO" id="GO:0005634">
    <property type="term" value="C:nucleus"/>
    <property type="evidence" value="ECO:0007669"/>
    <property type="project" value="UniProtKB-SubCell"/>
</dbReference>
<feature type="repeat" description="TPR" evidence="13">
    <location>
        <begin position="271"/>
        <end position="304"/>
    </location>
</feature>
<dbReference type="Proteomes" id="UP000076502">
    <property type="component" value="Unassembled WGS sequence"/>
</dbReference>
<dbReference type="GO" id="GO:0051879">
    <property type="term" value="F:Hsp90 protein binding"/>
    <property type="evidence" value="ECO:0007669"/>
    <property type="project" value="TreeGrafter"/>
</dbReference>
<keyword evidence="11" id="KW-0143">Chaperone</keyword>
<evidence type="ECO:0000259" key="15">
    <source>
        <dbReference type="PROSITE" id="PS51229"/>
    </source>
</evidence>
<dbReference type="STRING" id="178035.A0A154PRT6"/>